<dbReference type="Pfam" id="PF02384">
    <property type="entry name" value="N6_Mtase"/>
    <property type="match status" value="1"/>
</dbReference>
<dbReference type="GO" id="GO:0032259">
    <property type="term" value="P:methylation"/>
    <property type="evidence" value="ECO:0007669"/>
    <property type="project" value="UniProtKB-KW"/>
</dbReference>
<reference evidence="9 10" key="1">
    <citation type="submission" date="2020-07" db="EMBL/GenBank/DDBJ databases">
        <title>Description of Kordia aestuariivivens sp. nov., isolated from a tidal flat.</title>
        <authorList>
            <person name="Park S."/>
            <person name="Yoon J.-H."/>
        </authorList>
    </citation>
    <scope>NUCLEOTIDE SEQUENCE [LARGE SCALE GENOMIC DNA]</scope>
    <source>
        <strain evidence="9 10">YSTF-M3</strain>
    </source>
</reference>
<dbReference type="PANTHER" id="PTHR42933">
    <property type="entry name" value="SLR6095 PROTEIN"/>
    <property type="match status" value="1"/>
</dbReference>
<comment type="similarity">
    <text evidence="1">Belongs to the N(4)/N(6)-methyltransferase family.</text>
</comment>
<evidence type="ECO:0000256" key="7">
    <source>
        <dbReference type="ARBA" id="ARBA00047942"/>
    </source>
</evidence>
<evidence type="ECO:0000256" key="2">
    <source>
        <dbReference type="ARBA" id="ARBA00011900"/>
    </source>
</evidence>
<dbReference type="InterPro" id="IPR051537">
    <property type="entry name" value="DNA_Adenine_Mtase"/>
</dbReference>
<evidence type="ECO:0000313" key="9">
    <source>
        <dbReference type="EMBL" id="MBC8755994.1"/>
    </source>
</evidence>
<proteinExistence type="inferred from homology"/>
<name>A0ABR7QBR4_9FLAO</name>
<evidence type="ECO:0000256" key="1">
    <source>
        <dbReference type="ARBA" id="ARBA00006594"/>
    </source>
</evidence>
<dbReference type="Proteomes" id="UP000619238">
    <property type="component" value="Unassembled WGS sequence"/>
</dbReference>
<feature type="domain" description="DNA methylase adenine-specific" evidence="8">
    <location>
        <begin position="54"/>
        <end position="326"/>
    </location>
</feature>
<sequence length="334" mass="39197">MMLLKDSYHLELEELFERHLYSSIETVKKHYLNHLIQVFVDINNDFIEEKGIELFEYILAENFNYRDQYADALQPDAITKIMNHFVPKTEKYSFYNPFAGLASLAIDLPKNVEYVGEEKNSVIQVLGKMRLLMYNRPANFIFEQKDSLQSFYDDKKYDFVAFNPPFHFRVKSDHHENKYFSRSNANAFIISECFKKLKEGGKMVFLTPNGFLFRRNQKEVALKKFLVDNQYLESIIALPSSILNFSSIPVNIITLSKEKSPRSSVRFIDATDMFTTSKMKRNIVDAEKVITLIDEYAKNEFVQDVSFKEIAKNDYNLSVNRYVFEELQIPEVSN</sequence>
<dbReference type="RefSeq" id="WP_187563036.1">
    <property type="nucleotide sequence ID" value="NZ_JACGWS010000009.1"/>
</dbReference>
<keyword evidence="5" id="KW-0949">S-adenosyl-L-methionine</keyword>
<dbReference type="EC" id="2.1.1.72" evidence="2"/>
<dbReference type="SUPFAM" id="SSF53335">
    <property type="entry name" value="S-adenosyl-L-methionine-dependent methyltransferases"/>
    <property type="match status" value="1"/>
</dbReference>
<accession>A0ABR7QBR4</accession>
<dbReference type="CDD" id="cd02440">
    <property type="entry name" value="AdoMet_MTases"/>
    <property type="match status" value="1"/>
</dbReference>
<evidence type="ECO:0000256" key="4">
    <source>
        <dbReference type="ARBA" id="ARBA00022679"/>
    </source>
</evidence>
<protein>
    <recommendedName>
        <fullName evidence="2">site-specific DNA-methyltransferase (adenine-specific)</fullName>
        <ecNumber evidence="2">2.1.1.72</ecNumber>
    </recommendedName>
</protein>
<gene>
    <name evidence="9" type="ORF">H2O64_15050</name>
</gene>
<dbReference type="Gene3D" id="3.40.50.150">
    <property type="entry name" value="Vaccinia Virus protein VP39"/>
    <property type="match status" value="1"/>
</dbReference>
<organism evidence="9 10">
    <name type="scientific">Kordia aestuariivivens</name>
    <dbReference type="NCBI Taxonomy" id="2759037"/>
    <lineage>
        <taxon>Bacteria</taxon>
        <taxon>Pseudomonadati</taxon>
        <taxon>Bacteroidota</taxon>
        <taxon>Flavobacteriia</taxon>
        <taxon>Flavobacteriales</taxon>
        <taxon>Flavobacteriaceae</taxon>
        <taxon>Kordia</taxon>
    </lineage>
</organism>
<evidence type="ECO:0000256" key="6">
    <source>
        <dbReference type="ARBA" id="ARBA00022747"/>
    </source>
</evidence>
<evidence type="ECO:0000256" key="5">
    <source>
        <dbReference type="ARBA" id="ARBA00022691"/>
    </source>
</evidence>
<evidence type="ECO:0000256" key="3">
    <source>
        <dbReference type="ARBA" id="ARBA00022603"/>
    </source>
</evidence>
<keyword evidence="3 9" id="KW-0489">Methyltransferase</keyword>
<dbReference type="PANTHER" id="PTHR42933:SF3">
    <property type="entry name" value="TYPE I RESTRICTION ENZYME MJAVIII METHYLASE SUBUNIT"/>
    <property type="match status" value="1"/>
</dbReference>
<dbReference type="GO" id="GO:0008168">
    <property type="term" value="F:methyltransferase activity"/>
    <property type="evidence" value="ECO:0007669"/>
    <property type="project" value="UniProtKB-KW"/>
</dbReference>
<evidence type="ECO:0000259" key="8">
    <source>
        <dbReference type="Pfam" id="PF02384"/>
    </source>
</evidence>
<dbReference type="PROSITE" id="PS00092">
    <property type="entry name" value="N6_MTASE"/>
    <property type="match status" value="1"/>
</dbReference>
<keyword evidence="4" id="KW-0808">Transferase</keyword>
<dbReference type="EMBL" id="JACGWS010000009">
    <property type="protein sequence ID" value="MBC8755994.1"/>
    <property type="molecule type" value="Genomic_DNA"/>
</dbReference>
<comment type="caution">
    <text evidence="9">The sequence shown here is derived from an EMBL/GenBank/DDBJ whole genome shotgun (WGS) entry which is preliminary data.</text>
</comment>
<dbReference type="InterPro" id="IPR029063">
    <property type="entry name" value="SAM-dependent_MTases_sf"/>
</dbReference>
<evidence type="ECO:0000313" key="10">
    <source>
        <dbReference type="Proteomes" id="UP000619238"/>
    </source>
</evidence>
<keyword evidence="6" id="KW-0680">Restriction system</keyword>
<dbReference type="PRINTS" id="PR00507">
    <property type="entry name" value="N12N6MTFRASE"/>
</dbReference>
<keyword evidence="10" id="KW-1185">Reference proteome</keyword>
<dbReference type="InterPro" id="IPR003356">
    <property type="entry name" value="DNA_methylase_A-5"/>
</dbReference>
<dbReference type="InterPro" id="IPR002052">
    <property type="entry name" value="DNA_methylase_N6_adenine_CS"/>
</dbReference>
<comment type="catalytic activity">
    <reaction evidence="7">
        <text>a 2'-deoxyadenosine in DNA + S-adenosyl-L-methionine = an N(6)-methyl-2'-deoxyadenosine in DNA + S-adenosyl-L-homocysteine + H(+)</text>
        <dbReference type="Rhea" id="RHEA:15197"/>
        <dbReference type="Rhea" id="RHEA-COMP:12418"/>
        <dbReference type="Rhea" id="RHEA-COMP:12419"/>
        <dbReference type="ChEBI" id="CHEBI:15378"/>
        <dbReference type="ChEBI" id="CHEBI:57856"/>
        <dbReference type="ChEBI" id="CHEBI:59789"/>
        <dbReference type="ChEBI" id="CHEBI:90615"/>
        <dbReference type="ChEBI" id="CHEBI:90616"/>
        <dbReference type="EC" id="2.1.1.72"/>
    </reaction>
</comment>